<comment type="similarity">
    <text evidence="1">Belongs to the glycosyl hydrolase 66 family.</text>
</comment>
<comment type="caution">
    <text evidence="3">The sequence shown here is derived from an EMBL/GenBank/DDBJ whole genome shotgun (WGS) entry which is preliminary data.</text>
</comment>
<accession>A0A8J6QG55</accession>
<dbReference type="Gene3D" id="2.60.40.10">
    <property type="entry name" value="Immunoglobulins"/>
    <property type="match status" value="1"/>
</dbReference>
<dbReference type="Proteomes" id="UP000602057">
    <property type="component" value="Unassembled WGS sequence"/>
</dbReference>
<proteinExistence type="inferred from homology"/>
<dbReference type="RefSeq" id="WP_188216577.1">
    <property type="nucleotide sequence ID" value="NZ_BAABGH010000007.1"/>
</dbReference>
<dbReference type="Gene3D" id="3.20.20.80">
    <property type="entry name" value="Glycosidases"/>
    <property type="match status" value="1"/>
</dbReference>
<sequence length="583" mass="66807">MGKIISKNKFTIFLIVLLVLNFSCDNNESQELEVEESITPEMYSETLGLLKDKAKYAPGEEVSFHVDEVRENTIIRYKFLGEVLAEESLSATTWNWTPPIEDFRGYMVELVDIANEDVLGTIAVDVSSNWTKFPRYGFLSSFGNISSENQNEVLNNLKDFHVNGLQYYDWHAKHHIPLPLDANGSPESTWVDLFNREIKFETVNNYINAGHELNMASMFYNLIFGAWHPENGDGFSNEWLAFKDQYHKNSDKHDLGDLGSILVTNPSNQDWQKYIFNKTEDVYSNLNFDGWHLDQLGNRGLLYDYNGYLMDLETGFENFLNNLKTHFPEKKIVLNAVDQYGQDNILKTPVDFAYTEVWSRIQYSDLVQVILENREMSNNQLNTVLAAYMNYDASEGSFNTPSVLLTDAVIFAFGGSHLELGEHMLSREYFPFNNLYMQDDLKNSLKEYYDFMVAYENLLRDGGDFVIPDVSSKSISLNNWPPITGNASVVGKKIDNKTVIQLLNFDGTNTLSWRDNNKIQTKPNAFAGFDLSIAVDHSVSKVWFASPDFKGGASKEVEYIQNDNTIQITVPYLEYWSMIVLEQ</sequence>
<dbReference type="Gene3D" id="2.60.40.1180">
    <property type="entry name" value="Golgi alpha-mannosidase II"/>
    <property type="match status" value="1"/>
</dbReference>
<evidence type="ECO:0000313" key="4">
    <source>
        <dbReference type="Proteomes" id="UP000602057"/>
    </source>
</evidence>
<keyword evidence="4" id="KW-1185">Reference proteome</keyword>
<keyword evidence="2" id="KW-0732">Signal</keyword>
<dbReference type="InterPro" id="IPR013780">
    <property type="entry name" value="Glyco_hydro_b"/>
</dbReference>
<dbReference type="Pfam" id="PF13199">
    <property type="entry name" value="Glyco_hydro_66"/>
    <property type="match status" value="1"/>
</dbReference>
<dbReference type="AlphaFoldDB" id="A0A8J6QG55"/>
<evidence type="ECO:0000256" key="2">
    <source>
        <dbReference type="ARBA" id="ARBA00022729"/>
    </source>
</evidence>
<reference evidence="3" key="2">
    <citation type="submission" date="2020-09" db="EMBL/GenBank/DDBJ databases">
        <authorList>
            <person name="Wu Z."/>
        </authorList>
    </citation>
    <scope>NUCLEOTIDE SEQUENCE</scope>
    <source>
        <strain evidence="3">SC17</strain>
    </source>
</reference>
<organism evidence="3 4">
    <name type="scientific">Aestuariibaculum suncheonense</name>
    <dbReference type="NCBI Taxonomy" id="1028745"/>
    <lineage>
        <taxon>Bacteria</taxon>
        <taxon>Pseudomonadati</taxon>
        <taxon>Bacteroidota</taxon>
        <taxon>Flavobacteriia</taxon>
        <taxon>Flavobacteriales</taxon>
        <taxon>Flavobacteriaceae</taxon>
    </lineage>
</organism>
<dbReference type="EMBL" id="JACVXC010000004">
    <property type="protein sequence ID" value="MBD0836088.1"/>
    <property type="molecule type" value="Genomic_DNA"/>
</dbReference>
<reference evidence="3" key="1">
    <citation type="journal article" date="2013" name="Int. J. Syst. Evol. Microbiol.">
        <title>Aestuariibaculum suncheonense gen. nov., sp. nov., a marine bacterium of the family Flavobacteriaceae isolated from a tidal flat and emended descriptions of the genera Gaetbulibacter and Tamlana.</title>
        <authorList>
            <person name="Jeong S.H."/>
            <person name="Park M.S."/>
            <person name="Jin H.M."/>
            <person name="Lee K."/>
            <person name="Park W."/>
            <person name="Jeon C.O."/>
        </authorList>
    </citation>
    <scope>NUCLEOTIDE SEQUENCE</scope>
    <source>
        <strain evidence="3">SC17</strain>
    </source>
</reference>
<dbReference type="GO" id="GO:0016787">
    <property type="term" value="F:hydrolase activity"/>
    <property type="evidence" value="ECO:0007669"/>
    <property type="project" value="UniProtKB-KW"/>
</dbReference>
<gene>
    <name evidence="3" type="ORF">ICJ84_11610</name>
</gene>
<dbReference type="CDD" id="cd14745">
    <property type="entry name" value="GH66"/>
    <property type="match status" value="1"/>
</dbReference>
<dbReference type="InterPro" id="IPR013783">
    <property type="entry name" value="Ig-like_fold"/>
</dbReference>
<dbReference type="InterPro" id="IPR025092">
    <property type="entry name" value="Glyco_hydro_66"/>
</dbReference>
<keyword evidence="3" id="KW-0378">Hydrolase</keyword>
<evidence type="ECO:0000313" key="3">
    <source>
        <dbReference type="EMBL" id="MBD0836088.1"/>
    </source>
</evidence>
<protein>
    <submittedName>
        <fullName evidence="3">Glycoside hydrolase family 66 protein</fullName>
    </submittedName>
</protein>
<name>A0A8J6QG55_9FLAO</name>
<evidence type="ECO:0000256" key="1">
    <source>
        <dbReference type="ARBA" id="ARBA00010837"/>
    </source>
</evidence>